<dbReference type="PANTHER" id="PTHR43364">
    <property type="entry name" value="NADH-SPECIFIC METHYLGLYOXAL REDUCTASE-RELATED"/>
    <property type="match status" value="1"/>
</dbReference>
<dbReference type="Proteomes" id="UP000226031">
    <property type="component" value="Unassembled WGS sequence"/>
</dbReference>
<evidence type="ECO:0000313" key="5">
    <source>
        <dbReference type="EMBL" id="PGH28931.1"/>
    </source>
</evidence>
<sequence length="256" mass="28822">MSPFHFHKSYQQAKTAVQVDLPSALKTSVESSKAEYTQLGKCGLRVSVPIFGTMSLVRSKWSEWVKDEDQALPLLKATYDRGINWWDTAGLYSNGAAEEMIRKAIKKYDIPRHKAVIMTKCWAPVSEHDDVFILPYWGELAKSKDYWAPLSSGYLTRPASEKDATICNGTDVLKRDLDDHDKVILKRVEEVAEKRGWTMSQVPLAWFSKRIASPVLGLSSPERMDGALAIRGQSLSEAEEQYLEEAYKPRAVVGHG</sequence>
<keyword evidence="6" id="KW-1185">Reference proteome</keyword>
<dbReference type="InterPro" id="IPR036812">
    <property type="entry name" value="NAD(P)_OxRdtase_dom_sf"/>
</dbReference>
<dbReference type="InterPro" id="IPR050523">
    <property type="entry name" value="AKR_Detox_Biosynth"/>
</dbReference>
<evidence type="ECO:0000256" key="1">
    <source>
        <dbReference type="ARBA" id="ARBA00022857"/>
    </source>
</evidence>
<comment type="similarity">
    <text evidence="3">Belongs to the aldo/keto reductase family. Aldo/keto reductase 2 subfamily.</text>
</comment>
<proteinExistence type="inferred from homology"/>
<dbReference type="InterPro" id="IPR023210">
    <property type="entry name" value="NADP_OxRdtase_dom"/>
</dbReference>
<keyword evidence="1" id="KW-0521">NADP</keyword>
<gene>
    <name evidence="5" type="ORF">GX50_08317</name>
</gene>
<accession>A0A2B7Z6D8</accession>
<dbReference type="AlphaFoldDB" id="A0A2B7Z6D8"/>
<evidence type="ECO:0000313" key="6">
    <source>
        <dbReference type="Proteomes" id="UP000226031"/>
    </source>
</evidence>
<evidence type="ECO:0000259" key="4">
    <source>
        <dbReference type="Pfam" id="PF00248"/>
    </source>
</evidence>
<dbReference type="STRING" id="73230.A0A2B7Z6D8"/>
<evidence type="ECO:0000256" key="2">
    <source>
        <dbReference type="ARBA" id="ARBA00023002"/>
    </source>
</evidence>
<dbReference type="SUPFAM" id="SSF51430">
    <property type="entry name" value="NAD(P)-linked oxidoreductase"/>
    <property type="match status" value="1"/>
</dbReference>
<feature type="domain" description="NADP-dependent oxidoreductase" evidence="4">
    <location>
        <begin position="50"/>
        <end position="121"/>
    </location>
</feature>
<organism evidence="5 6">
    <name type="scientific">[Emmonsia] crescens</name>
    <dbReference type="NCBI Taxonomy" id="73230"/>
    <lineage>
        <taxon>Eukaryota</taxon>
        <taxon>Fungi</taxon>
        <taxon>Dikarya</taxon>
        <taxon>Ascomycota</taxon>
        <taxon>Pezizomycotina</taxon>
        <taxon>Eurotiomycetes</taxon>
        <taxon>Eurotiomycetidae</taxon>
        <taxon>Onygenales</taxon>
        <taxon>Ajellomycetaceae</taxon>
        <taxon>Emergomyces</taxon>
    </lineage>
</organism>
<dbReference type="Gene3D" id="3.20.20.100">
    <property type="entry name" value="NADP-dependent oxidoreductase domain"/>
    <property type="match status" value="2"/>
</dbReference>
<evidence type="ECO:0000256" key="3">
    <source>
        <dbReference type="ARBA" id="ARBA00038157"/>
    </source>
</evidence>
<name>A0A2B7Z6D8_9EURO</name>
<dbReference type="PANTHER" id="PTHR43364:SF9">
    <property type="entry name" value="OXIDOREDUCTASE"/>
    <property type="match status" value="1"/>
</dbReference>
<reference evidence="5 6" key="1">
    <citation type="submission" date="2017-10" db="EMBL/GenBank/DDBJ databases">
        <title>Comparative genomics in systemic dimorphic fungi from Ajellomycetaceae.</title>
        <authorList>
            <person name="Munoz J.F."/>
            <person name="Mcewen J.G."/>
            <person name="Clay O.K."/>
            <person name="Cuomo C.A."/>
        </authorList>
    </citation>
    <scope>NUCLEOTIDE SEQUENCE [LARGE SCALE GENOMIC DNA]</scope>
    <source>
        <strain evidence="5 6">UAMH4076</strain>
    </source>
</reference>
<dbReference type="EMBL" id="PDND01000295">
    <property type="protein sequence ID" value="PGH28931.1"/>
    <property type="molecule type" value="Genomic_DNA"/>
</dbReference>
<comment type="caution">
    <text evidence="5">The sequence shown here is derived from an EMBL/GenBank/DDBJ whole genome shotgun (WGS) entry which is preliminary data.</text>
</comment>
<dbReference type="GO" id="GO:0016491">
    <property type="term" value="F:oxidoreductase activity"/>
    <property type="evidence" value="ECO:0007669"/>
    <property type="project" value="UniProtKB-KW"/>
</dbReference>
<keyword evidence="2" id="KW-0560">Oxidoreductase</keyword>
<dbReference type="Pfam" id="PF00248">
    <property type="entry name" value="Aldo_ket_red"/>
    <property type="match status" value="1"/>
</dbReference>
<protein>
    <recommendedName>
        <fullName evidence="4">NADP-dependent oxidoreductase domain-containing protein</fullName>
    </recommendedName>
</protein>
<dbReference type="VEuPathDB" id="FungiDB:EMCG_05507"/>